<evidence type="ECO:0000256" key="3">
    <source>
        <dbReference type="ARBA" id="ARBA00022650"/>
    </source>
</evidence>
<dbReference type="NCBIfam" id="TIGR00407">
    <property type="entry name" value="proA"/>
    <property type="match status" value="1"/>
</dbReference>
<evidence type="ECO:0000256" key="2">
    <source>
        <dbReference type="ARBA" id="ARBA00022605"/>
    </source>
</evidence>
<dbReference type="Gene3D" id="3.40.605.10">
    <property type="entry name" value="Aldehyde Dehydrogenase, Chain A, domain 1"/>
    <property type="match status" value="1"/>
</dbReference>
<keyword evidence="7" id="KW-0963">Cytoplasm</keyword>
<comment type="subcellular location">
    <subcellularLocation>
        <location evidence="7">Cytoplasm</location>
    </subcellularLocation>
</comment>
<keyword evidence="10" id="KW-1185">Reference proteome</keyword>
<dbReference type="CDD" id="cd07079">
    <property type="entry name" value="ALDH_F18-19_ProA-GPR"/>
    <property type="match status" value="1"/>
</dbReference>
<gene>
    <name evidence="7" type="primary">proA</name>
    <name evidence="9" type="ORF">DL240_04350</name>
</gene>
<reference evidence="9 10" key="1">
    <citation type="submission" date="2018-05" db="EMBL/GenBank/DDBJ databases">
        <title>Lujinxingia marina gen. nov. sp. nov., a new facultative anaerobic member of the class Deltaproteobacteria, and proposal of Lujinxingaceae fam. nov.</title>
        <authorList>
            <person name="Li C.-M."/>
        </authorList>
    </citation>
    <scope>NUCLEOTIDE SEQUENCE [LARGE SCALE GENOMIC DNA]</scope>
    <source>
        <strain evidence="9 10">B210</strain>
    </source>
</reference>
<dbReference type="Pfam" id="PF00171">
    <property type="entry name" value="Aldedh"/>
    <property type="match status" value="1"/>
</dbReference>
<evidence type="ECO:0000256" key="4">
    <source>
        <dbReference type="ARBA" id="ARBA00022857"/>
    </source>
</evidence>
<keyword evidence="2 7" id="KW-0028">Amino-acid biosynthesis</keyword>
<keyword evidence="5 7" id="KW-0560">Oxidoreductase</keyword>
<comment type="similarity">
    <text evidence="7">Belongs to the gamma-glutamyl phosphate reductase family.</text>
</comment>
<dbReference type="AlphaFoldDB" id="A0A328CBM7"/>
<dbReference type="Proteomes" id="UP000249169">
    <property type="component" value="Unassembled WGS sequence"/>
</dbReference>
<dbReference type="EC" id="1.2.1.41" evidence="7"/>
<dbReference type="InterPro" id="IPR016163">
    <property type="entry name" value="Ald_DH_C"/>
</dbReference>
<name>A0A328CBM7_9DELT</name>
<comment type="function">
    <text evidence="7">Catalyzes the NADPH-dependent reduction of L-glutamate 5-phosphate into L-glutamate 5-semialdehyde and phosphate. The product spontaneously undergoes cyclization to form 1-pyrroline-5-carboxylate.</text>
</comment>
<dbReference type="GO" id="GO:0005737">
    <property type="term" value="C:cytoplasm"/>
    <property type="evidence" value="ECO:0007669"/>
    <property type="project" value="UniProtKB-SubCell"/>
</dbReference>
<dbReference type="Gene3D" id="3.40.309.10">
    <property type="entry name" value="Aldehyde Dehydrogenase, Chain A, domain 2"/>
    <property type="match status" value="1"/>
</dbReference>
<dbReference type="FunFam" id="3.40.309.10:FF:000006">
    <property type="entry name" value="Gamma-glutamyl phosphate reductase"/>
    <property type="match status" value="1"/>
</dbReference>
<evidence type="ECO:0000313" key="9">
    <source>
        <dbReference type="EMBL" id="RAL25448.1"/>
    </source>
</evidence>
<dbReference type="EMBL" id="QHKO01000001">
    <property type="protein sequence ID" value="RAL25448.1"/>
    <property type="molecule type" value="Genomic_DNA"/>
</dbReference>
<dbReference type="GO" id="GO:0050661">
    <property type="term" value="F:NADP binding"/>
    <property type="evidence" value="ECO:0007669"/>
    <property type="project" value="InterPro"/>
</dbReference>
<dbReference type="PANTHER" id="PTHR11063:SF8">
    <property type="entry name" value="DELTA-1-PYRROLINE-5-CARBOXYLATE SYNTHASE"/>
    <property type="match status" value="1"/>
</dbReference>
<keyword evidence="4 7" id="KW-0521">NADP</keyword>
<dbReference type="RefSeq" id="WP_111728620.1">
    <property type="nucleotide sequence ID" value="NZ_QHKO01000001.1"/>
</dbReference>
<dbReference type="SUPFAM" id="SSF53720">
    <property type="entry name" value="ALDH-like"/>
    <property type="match status" value="1"/>
</dbReference>
<organism evidence="9 10">
    <name type="scientific">Lujinxingia litoralis</name>
    <dbReference type="NCBI Taxonomy" id="2211119"/>
    <lineage>
        <taxon>Bacteria</taxon>
        <taxon>Deltaproteobacteria</taxon>
        <taxon>Bradymonadales</taxon>
        <taxon>Lujinxingiaceae</taxon>
        <taxon>Lujinxingia</taxon>
    </lineage>
</organism>
<dbReference type="InterPro" id="IPR000965">
    <property type="entry name" value="GPR_dom"/>
</dbReference>
<dbReference type="InterPro" id="IPR016161">
    <property type="entry name" value="Ald_DH/histidinol_DH"/>
</dbReference>
<comment type="caution">
    <text evidence="9">The sequence shown here is derived from an EMBL/GenBank/DDBJ whole genome shotgun (WGS) entry which is preliminary data.</text>
</comment>
<evidence type="ECO:0000256" key="6">
    <source>
        <dbReference type="ARBA" id="ARBA00049024"/>
    </source>
</evidence>
<dbReference type="InterPro" id="IPR016162">
    <property type="entry name" value="Ald_DH_N"/>
</dbReference>
<evidence type="ECO:0000313" key="10">
    <source>
        <dbReference type="Proteomes" id="UP000249169"/>
    </source>
</evidence>
<dbReference type="UniPathway" id="UPA00098">
    <property type="reaction ID" value="UER00360"/>
</dbReference>
<dbReference type="GO" id="GO:0055129">
    <property type="term" value="P:L-proline biosynthetic process"/>
    <property type="evidence" value="ECO:0007669"/>
    <property type="project" value="UniProtKB-UniRule"/>
</dbReference>
<evidence type="ECO:0000256" key="7">
    <source>
        <dbReference type="HAMAP-Rule" id="MF_00412"/>
    </source>
</evidence>
<evidence type="ECO:0000256" key="5">
    <source>
        <dbReference type="ARBA" id="ARBA00023002"/>
    </source>
</evidence>
<dbReference type="OrthoDB" id="9809970at2"/>
<dbReference type="GO" id="GO:0004350">
    <property type="term" value="F:glutamate-5-semialdehyde dehydrogenase activity"/>
    <property type="evidence" value="ECO:0007669"/>
    <property type="project" value="UniProtKB-UniRule"/>
</dbReference>
<accession>A0A328CBM7</accession>
<dbReference type="InterPro" id="IPR012134">
    <property type="entry name" value="Glu-5-SA_DH"/>
</dbReference>
<evidence type="ECO:0000256" key="1">
    <source>
        <dbReference type="ARBA" id="ARBA00004985"/>
    </source>
</evidence>
<dbReference type="PIRSF" id="PIRSF000151">
    <property type="entry name" value="GPR"/>
    <property type="match status" value="1"/>
</dbReference>
<protein>
    <recommendedName>
        <fullName evidence="7">Gamma-glutamyl phosphate reductase</fullName>
        <shortName evidence="7">GPR</shortName>
        <ecNumber evidence="7">1.2.1.41</ecNumber>
    </recommendedName>
    <alternativeName>
        <fullName evidence="7">Glutamate-5-semialdehyde dehydrogenase</fullName>
    </alternativeName>
    <alternativeName>
        <fullName evidence="7">Glutamyl-gamma-semialdehyde dehydrogenase</fullName>
        <shortName evidence="7">GSA dehydrogenase</shortName>
    </alternativeName>
</protein>
<proteinExistence type="inferred from homology"/>
<evidence type="ECO:0000259" key="8">
    <source>
        <dbReference type="Pfam" id="PF00171"/>
    </source>
</evidence>
<dbReference type="InterPro" id="IPR015590">
    <property type="entry name" value="Aldehyde_DH_dom"/>
</dbReference>
<dbReference type="HAMAP" id="MF_00412">
    <property type="entry name" value="ProA"/>
    <property type="match status" value="1"/>
</dbReference>
<keyword evidence="3 7" id="KW-0641">Proline biosynthesis</keyword>
<comment type="pathway">
    <text evidence="1 7">Amino-acid biosynthesis; L-proline biosynthesis; L-glutamate 5-semialdehyde from L-glutamate: step 2/2.</text>
</comment>
<sequence>MKETFDPQLLTEQARGVRRAARQLARQPGSVRDDALQHMAQSLRAHTEAILQANQADLARARHNDLSDAFIDRLRLTPERIEQMAAAIDEVRALADPVGGYDEMWMRPNGLQVARKRIPLGVIGIIYEARPNVTSDAAALCLKSGNGVMLKGGSDAYASNLAVVTAMRQGLRASALPEDACQAIGFVESRAREATTHLLTLSEAIDVIIPRGGKGLIHFVHQHSRIPVIKHDEGVCHLVVDGSADVEVVERVVLNAKTQRPGVCNAAETLLFTRNALGVHVERCLKALARAGVKLHLCETSAAIAESLDIAYTPATDQAYATEFLSLELSVKVVDDLEAAIAHIDRFGSRHSEALLTENYPQTQRFIDAVDSSVVLINASTRFSDGGQLGLGAEIGISTTRMHAYGPMGLKELTTTKFVVLGTGQIRE</sequence>
<feature type="domain" description="Aldehyde dehydrogenase" evidence="8">
    <location>
        <begin position="18"/>
        <end position="291"/>
    </location>
</feature>
<dbReference type="PANTHER" id="PTHR11063">
    <property type="entry name" value="GLUTAMATE SEMIALDEHYDE DEHYDROGENASE"/>
    <property type="match status" value="1"/>
</dbReference>
<comment type="catalytic activity">
    <reaction evidence="6 7">
        <text>L-glutamate 5-semialdehyde + phosphate + NADP(+) = L-glutamyl 5-phosphate + NADPH + H(+)</text>
        <dbReference type="Rhea" id="RHEA:19541"/>
        <dbReference type="ChEBI" id="CHEBI:15378"/>
        <dbReference type="ChEBI" id="CHEBI:43474"/>
        <dbReference type="ChEBI" id="CHEBI:57783"/>
        <dbReference type="ChEBI" id="CHEBI:58066"/>
        <dbReference type="ChEBI" id="CHEBI:58274"/>
        <dbReference type="ChEBI" id="CHEBI:58349"/>
        <dbReference type="EC" id="1.2.1.41"/>
    </reaction>
</comment>
<dbReference type="NCBIfam" id="NF001221">
    <property type="entry name" value="PRK00197.1"/>
    <property type="match status" value="1"/>
</dbReference>